<evidence type="ECO:0000259" key="5">
    <source>
        <dbReference type="Pfam" id="PF04542"/>
    </source>
</evidence>
<evidence type="ECO:0000313" key="8">
    <source>
        <dbReference type="Proteomes" id="UP000248198"/>
    </source>
</evidence>
<keyword evidence="4" id="KW-0804">Transcription</keyword>
<dbReference type="Pfam" id="PF08281">
    <property type="entry name" value="Sigma70_r4_2"/>
    <property type="match status" value="1"/>
</dbReference>
<gene>
    <name evidence="7" type="ORF">B0O44_101564</name>
</gene>
<evidence type="ECO:0000256" key="1">
    <source>
        <dbReference type="ARBA" id="ARBA00010641"/>
    </source>
</evidence>
<dbReference type="SUPFAM" id="SSF88659">
    <property type="entry name" value="Sigma3 and sigma4 domains of RNA polymerase sigma factors"/>
    <property type="match status" value="1"/>
</dbReference>
<dbReference type="Pfam" id="PF04542">
    <property type="entry name" value="Sigma70_r2"/>
    <property type="match status" value="1"/>
</dbReference>
<dbReference type="NCBIfam" id="TIGR02937">
    <property type="entry name" value="sigma70-ECF"/>
    <property type="match status" value="1"/>
</dbReference>
<comment type="caution">
    <text evidence="7">The sequence shown here is derived from an EMBL/GenBank/DDBJ whole genome shotgun (WGS) entry which is preliminary data.</text>
</comment>
<dbReference type="AlphaFoldDB" id="A0A318USK2"/>
<evidence type="ECO:0000256" key="4">
    <source>
        <dbReference type="ARBA" id="ARBA00023163"/>
    </source>
</evidence>
<comment type="similarity">
    <text evidence="1">Belongs to the sigma-70 factor family. ECF subfamily.</text>
</comment>
<feature type="domain" description="RNA polymerase sigma-70 region 2" evidence="5">
    <location>
        <begin position="9"/>
        <end position="76"/>
    </location>
</feature>
<evidence type="ECO:0000313" key="7">
    <source>
        <dbReference type="EMBL" id="PYF77085.1"/>
    </source>
</evidence>
<accession>A0A318USK2</accession>
<dbReference type="EMBL" id="QKLU01000001">
    <property type="protein sequence ID" value="PYF77085.1"/>
    <property type="molecule type" value="Genomic_DNA"/>
</dbReference>
<dbReference type="InterPro" id="IPR013324">
    <property type="entry name" value="RNA_pol_sigma_r3/r4-like"/>
</dbReference>
<dbReference type="Proteomes" id="UP000248198">
    <property type="component" value="Unassembled WGS sequence"/>
</dbReference>
<keyword evidence="8" id="KW-1185">Reference proteome</keyword>
<dbReference type="InterPro" id="IPR036388">
    <property type="entry name" value="WH-like_DNA-bd_sf"/>
</dbReference>
<feature type="domain" description="RNA polymerase sigma factor 70 region 4 type 2" evidence="6">
    <location>
        <begin position="107"/>
        <end position="156"/>
    </location>
</feature>
<dbReference type="GO" id="GO:0016987">
    <property type="term" value="F:sigma factor activity"/>
    <property type="evidence" value="ECO:0007669"/>
    <property type="project" value="UniProtKB-KW"/>
</dbReference>
<dbReference type="InterPro" id="IPR007627">
    <property type="entry name" value="RNA_pol_sigma70_r2"/>
</dbReference>
<dbReference type="PANTHER" id="PTHR43133:SF46">
    <property type="entry name" value="RNA POLYMERASE SIGMA-70 FACTOR ECF SUBFAMILY"/>
    <property type="match status" value="1"/>
</dbReference>
<dbReference type="SUPFAM" id="SSF88946">
    <property type="entry name" value="Sigma2 domain of RNA polymerase sigma factors"/>
    <property type="match status" value="1"/>
</dbReference>
<evidence type="ECO:0000256" key="2">
    <source>
        <dbReference type="ARBA" id="ARBA00023015"/>
    </source>
</evidence>
<dbReference type="InterPro" id="IPR039425">
    <property type="entry name" value="RNA_pol_sigma-70-like"/>
</dbReference>
<dbReference type="InterPro" id="IPR014327">
    <property type="entry name" value="RNA_pol_sigma70_bacteroid"/>
</dbReference>
<organism evidence="7 8">
    <name type="scientific">Pedobacter nutrimenti</name>
    <dbReference type="NCBI Taxonomy" id="1241337"/>
    <lineage>
        <taxon>Bacteria</taxon>
        <taxon>Pseudomonadati</taxon>
        <taxon>Bacteroidota</taxon>
        <taxon>Sphingobacteriia</taxon>
        <taxon>Sphingobacteriales</taxon>
        <taxon>Sphingobacteriaceae</taxon>
        <taxon>Pedobacter</taxon>
    </lineage>
</organism>
<reference evidence="7 8" key="1">
    <citation type="submission" date="2018-06" db="EMBL/GenBank/DDBJ databases">
        <title>Genomic Encyclopedia of Archaeal and Bacterial Type Strains, Phase II (KMG-II): from individual species to whole genera.</title>
        <authorList>
            <person name="Goeker M."/>
        </authorList>
    </citation>
    <scope>NUCLEOTIDE SEQUENCE [LARGE SCALE GENOMIC DNA]</scope>
    <source>
        <strain evidence="7 8">DSM 27372</strain>
    </source>
</reference>
<dbReference type="InterPro" id="IPR013325">
    <property type="entry name" value="RNA_pol_sigma_r2"/>
</dbReference>
<keyword evidence="3" id="KW-0731">Sigma factor</keyword>
<dbReference type="InterPro" id="IPR014284">
    <property type="entry name" value="RNA_pol_sigma-70_dom"/>
</dbReference>
<dbReference type="GO" id="GO:0006352">
    <property type="term" value="P:DNA-templated transcription initiation"/>
    <property type="evidence" value="ECO:0007669"/>
    <property type="project" value="InterPro"/>
</dbReference>
<dbReference type="GO" id="GO:0003677">
    <property type="term" value="F:DNA binding"/>
    <property type="evidence" value="ECO:0007669"/>
    <property type="project" value="InterPro"/>
</dbReference>
<proteinExistence type="inferred from homology"/>
<name>A0A318USK2_9SPHI</name>
<evidence type="ECO:0000259" key="6">
    <source>
        <dbReference type="Pfam" id="PF08281"/>
    </source>
</evidence>
<dbReference type="InterPro" id="IPR013249">
    <property type="entry name" value="RNA_pol_sigma70_r4_t2"/>
</dbReference>
<sequence>MDGADFEQLYKRYWKKVFSIIYHYITDKEISAEITQDLFASIWERRKVLTLQTGIEQYLLRAAKLQAFDYLRTSTRQSQLMECALTDYCDSHNCTEEKVAYNELHGKLSDLIDQLPCRCREVYRLSQQEGFNNKTIASALLISEKTVEYHLYKAMTFIRTNLKTS</sequence>
<evidence type="ECO:0000256" key="3">
    <source>
        <dbReference type="ARBA" id="ARBA00023082"/>
    </source>
</evidence>
<protein>
    <submittedName>
        <fullName evidence="7">RNA polymerase sigma-70 factor (ECF subfamily)</fullName>
    </submittedName>
</protein>
<dbReference type="NCBIfam" id="TIGR02985">
    <property type="entry name" value="Sig70_bacteroi1"/>
    <property type="match status" value="1"/>
</dbReference>
<dbReference type="Gene3D" id="1.10.10.10">
    <property type="entry name" value="Winged helix-like DNA-binding domain superfamily/Winged helix DNA-binding domain"/>
    <property type="match status" value="1"/>
</dbReference>
<keyword evidence="2" id="KW-0805">Transcription regulation</keyword>
<dbReference type="PANTHER" id="PTHR43133">
    <property type="entry name" value="RNA POLYMERASE ECF-TYPE SIGMA FACTO"/>
    <property type="match status" value="1"/>
</dbReference>
<dbReference type="Gene3D" id="1.10.1740.10">
    <property type="match status" value="1"/>
</dbReference>